<gene>
    <name evidence="4" type="primary">Acey_s0367.g34</name>
    <name evidence="4" type="ORF">Y032_0367g34</name>
</gene>
<feature type="domain" description="Mos1 transposase HTH" evidence="3">
    <location>
        <begin position="1"/>
        <end position="43"/>
    </location>
</feature>
<evidence type="ECO:0000259" key="3">
    <source>
        <dbReference type="Pfam" id="PF17906"/>
    </source>
</evidence>
<dbReference type="InterPro" id="IPR041426">
    <property type="entry name" value="Mos1_HTH"/>
</dbReference>
<evidence type="ECO:0000313" key="5">
    <source>
        <dbReference type="Proteomes" id="UP000024635"/>
    </source>
</evidence>
<dbReference type="EMBL" id="JARK01001703">
    <property type="protein sequence ID" value="EYB82080.1"/>
    <property type="molecule type" value="Genomic_DNA"/>
</dbReference>
<dbReference type="InterPro" id="IPR037667">
    <property type="entry name" value="FMC1_homologue"/>
</dbReference>
<dbReference type="OrthoDB" id="551431at2759"/>
<organism evidence="4 5">
    <name type="scientific">Ancylostoma ceylanicum</name>
    <dbReference type="NCBI Taxonomy" id="53326"/>
    <lineage>
        <taxon>Eukaryota</taxon>
        <taxon>Metazoa</taxon>
        <taxon>Ecdysozoa</taxon>
        <taxon>Nematoda</taxon>
        <taxon>Chromadorea</taxon>
        <taxon>Rhabditida</taxon>
        <taxon>Rhabditina</taxon>
        <taxon>Rhabditomorpha</taxon>
        <taxon>Strongyloidea</taxon>
        <taxon>Ancylostomatidae</taxon>
        <taxon>Ancylostomatinae</taxon>
        <taxon>Ancylostoma</taxon>
    </lineage>
</organism>
<sequence length="183" mass="20551">MLYEFKLSHSAAEAARNIALAFGTDSASERTVGCCFAKFSSGDFDLEGKPGRGRRMSLGDQALRAAVETKPDTTIHLFIMATAVERSTFTAFRKIVSELRKADKNFTKNSPQYKYLVQQMRDHQVTQRVYSKAPQEAEHVANLYATYLSSTRRLNELEMRYKGGERSVEESANLVGLALPEKK</sequence>
<comment type="caution">
    <text evidence="4">The sequence shown here is derived from an EMBL/GenBank/DDBJ whole genome shotgun (WGS) entry which is preliminary data.</text>
</comment>
<dbReference type="STRING" id="53326.A0A016RUP2"/>
<dbReference type="Gene3D" id="1.10.10.1450">
    <property type="match status" value="1"/>
</dbReference>
<evidence type="ECO:0000256" key="1">
    <source>
        <dbReference type="ARBA" id="ARBA00009058"/>
    </source>
</evidence>
<keyword evidence="5" id="KW-1185">Reference proteome</keyword>
<reference evidence="5" key="1">
    <citation type="journal article" date="2015" name="Nat. Genet.">
        <title>The genome and transcriptome of the zoonotic hookworm Ancylostoma ceylanicum identify infection-specific gene families.</title>
        <authorList>
            <person name="Schwarz E.M."/>
            <person name="Hu Y."/>
            <person name="Antoshechkin I."/>
            <person name="Miller M.M."/>
            <person name="Sternberg P.W."/>
            <person name="Aroian R.V."/>
        </authorList>
    </citation>
    <scope>NUCLEOTIDE SEQUENCE</scope>
    <source>
        <strain evidence="5">HY135</strain>
    </source>
</reference>
<evidence type="ECO:0000313" key="4">
    <source>
        <dbReference type="EMBL" id="EYB82080.1"/>
    </source>
</evidence>
<dbReference type="GO" id="GO:0005739">
    <property type="term" value="C:mitochondrion"/>
    <property type="evidence" value="ECO:0007669"/>
    <property type="project" value="TreeGrafter"/>
</dbReference>
<dbReference type="PANTHER" id="PTHR31716">
    <property type="entry name" value="PROTEIN FMC1 HOMOLOG"/>
    <property type="match status" value="1"/>
</dbReference>
<comment type="similarity">
    <text evidence="1">Belongs to the FMC1 family.</text>
</comment>
<dbReference type="PANTHER" id="PTHR31716:SF1">
    <property type="entry name" value="PROTEIN FMC1 HOMOLOG"/>
    <property type="match status" value="1"/>
</dbReference>
<proteinExistence type="inferred from homology"/>
<name>A0A016RUP2_9BILA</name>
<dbReference type="AlphaFoldDB" id="A0A016RUP2"/>
<dbReference type="Pfam" id="PF17906">
    <property type="entry name" value="HTH_48"/>
    <property type="match status" value="1"/>
</dbReference>
<accession>A0A016RUP2</accession>
<dbReference type="Proteomes" id="UP000024635">
    <property type="component" value="Unassembled WGS sequence"/>
</dbReference>
<protein>
    <recommendedName>
        <fullName evidence="2">Protein FMC1 homolog</fullName>
    </recommendedName>
</protein>
<evidence type="ECO:0000256" key="2">
    <source>
        <dbReference type="ARBA" id="ARBA00013846"/>
    </source>
</evidence>